<name>A0ABP9L3Z8_9ACTN</name>
<evidence type="ECO:0000313" key="2">
    <source>
        <dbReference type="Proteomes" id="UP001500124"/>
    </source>
</evidence>
<organism evidence="1 2">
    <name type="scientific">Streptomyces similanensis</name>
    <dbReference type="NCBI Taxonomy" id="1274988"/>
    <lineage>
        <taxon>Bacteria</taxon>
        <taxon>Bacillati</taxon>
        <taxon>Actinomycetota</taxon>
        <taxon>Actinomycetes</taxon>
        <taxon>Kitasatosporales</taxon>
        <taxon>Streptomycetaceae</taxon>
        <taxon>Streptomyces</taxon>
    </lineage>
</organism>
<proteinExistence type="predicted"/>
<dbReference type="RefSeq" id="WP_345670824.1">
    <property type="nucleotide sequence ID" value="NZ_BAABKC010000087.1"/>
</dbReference>
<keyword evidence="2" id="KW-1185">Reference proteome</keyword>
<evidence type="ECO:0000313" key="1">
    <source>
        <dbReference type="EMBL" id="GAA5070564.1"/>
    </source>
</evidence>
<gene>
    <name evidence="1" type="ORF">GCM10023336_55810</name>
</gene>
<sequence>MAIPQTALNAAHCARAIATIARTRLPALNAPSRAALVQIAERLDAAALALETEDPGTLDGITITNTLPWDAYAALSHADDIAANNPTIGFPADLGRYVTAPIFGDDAPMPAPLQPRSAVLAGQAADLIARLHATHAHLKTATTPDVTTALLETAFTLHRKHARLAAAAAFDNARPCNQH</sequence>
<reference evidence="2" key="1">
    <citation type="journal article" date="2019" name="Int. J. Syst. Evol. Microbiol.">
        <title>The Global Catalogue of Microorganisms (GCM) 10K type strain sequencing project: providing services to taxonomists for standard genome sequencing and annotation.</title>
        <authorList>
            <consortium name="The Broad Institute Genomics Platform"/>
            <consortium name="The Broad Institute Genome Sequencing Center for Infectious Disease"/>
            <person name="Wu L."/>
            <person name="Ma J."/>
        </authorList>
    </citation>
    <scope>NUCLEOTIDE SEQUENCE [LARGE SCALE GENOMIC DNA]</scope>
    <source>
        <strain evidence="2">JCM 18410</strain>
    </source>
</reference>
<protein>
    <submittedName>
        <fullName evidence="1">Uncharacterized protein</fullName>
    </submittedName>
</protein>
<comment type="caution">
    <text evidence="1">The sequence shown here is derived from an EMBL/GenBank/DDBJ whole genome shotgun (WGS) entry which is preliminary data.</text>
</comment>
<dbReference type="Proteomes" id="UP001500124">
    <property type="component" value="Unassembled WGS sequence"/>
</dbReference>
<accession>A0ABP9L3Z8</accession>
<dbReference type="EMBL" id="BAABKC010000087">
    <property type="protein sequence ID" value="GAA5070564.1"/>
    <property type="molecule type" value="Genomic_DNA"/>
</dbReference>